<evidence type="ECO:0000313" key="1">
    <source>
        <dbReference type="EMBL" id="AXQ78312.1"/>
    </source>
</evidence>
<protein>
    <submittedName>
        <fullName evidence="3">Uncharacterized protein</fullName>
    </submittedName>
</protein>
<dbReference type="EMBL" id="QVQY01000046">
    <property type="protein sequence ID" value="RFU50094.1"/>
    <property type="molecule type" value="Genomic_DNA"/>
</dbReference>
<dbReference type="AlphaFoldDB" id="A0A372KIV5"/>
<dbReference type="EMBL" id="CP031733">
    <property type="protein sequence ID" value="AXQ78312.1"/>
    <property type="molecule type" value="Genomic_DNA"/>
</dbReference>
<reference evidence="4" key="3">
    <citation type="submission" date="2018-08" db="EMBL/GenBank/DDBJ databases">
        <title>Streptococcus chenjunshii sp. nov., isolated from stools sample of the Tibetan antelope in the Qinghai-Tibet plateau, China.</title>
        <authorList>
            <person name="Tian Z."/>
        </authorList>
    </citation>
    <scope>NUCLEOTIDE SEQUENCE [LARGE SCALE GENOMIC DNA]</scope>
    <source>
        <strain evidence="4">Z15</strain>
    </source>
</reference>
<sequence length="83" mass="9644">MQVQDSVIQSFLDKQTAYYFCILSCTAIKEHAEVQQQLNSRNTEKNQVVRSRKQTAAACKRLKNTLKNLAVYRQLGYFSNKRV</sequence>
<dbReference type="KEGG" id="schj:DDV21_004075"/>
<dbReference type="Proteomes" id="UP000246115">
    <property type="component" value="Chromosome"/>
</dbReference>
<dbReference type="Proteomes" id="UP000264056">
    <property type="component" value="Unassembled WGS sequence"/>
</dbReference>
<accession>A0A372KIV5</accession>
<keyword evidence="6" id="KW-1185">Reference proteome</keyword>
<gene>
    <name evidence="1" type="ORF">DDV21_004075</name>
    <name evidence="2" type="ORF">DDV22_10450</name>
    <name evidence="3" type="ORF">DDV23_10805</name>
</gene>
<dbReference type="EMBL" id="QVQZ01000050">
    <property type="protein sequence ID" value="RFU52222.1"/>
    <property type="molecule type" value="Genomic_DNA"/>
</dbReference>
<reference evidence="3 5" key="2">
    <citation type="submission" date="2018-08" db="EMBL/GenBank/DDBJ databases">
        <title>Draft genome of Streptococcus sp. nov. Z1.</title>
        <authorList>
            <person name="Tian Z."/>
        </authorList>
    </citation>
    <scope>NUCLEOTIDE SEQUENCE [LARGE SCALE GENOMIC DNA]</scope>
    <source>
        <strain evidence="3">Z1</strain>
        <strain evidence="5">Z1(2018)</strain>
    </source>
</reference>
<evidence type="ECO:0000313" key="5">
    <source>
        <dbReference type="Proteomes" id="UP000262901"/>
    </source>
</evidence>
<accession>A0A346NBB7</accession>
<organism evidence="3 5">
    <name type="scientific">Streptococcus chenjunshii</name>
    <dbReference type="NCBI Taxonomy" id="2173853"/>
    <lineage>
        <taxon>Bacteria</taxon>
        <taxon>Bacillati</taxon>
        <taxon>Bacillota</taxon>
        <taxon>Bacilli</taxon>
        <taxon>Lactobacillales</taxon>
        <taxon>Streptococcaceae</taxon>
        <taxon>Streptococcus</taxon>
    </lineage>
</organism>
<proteinExistence type="predicted"/>
<evidence type="ECO:0000313" key="2">
    <source>
        <dbReference type="EMBL" id="RFU50094.1"/>
    </source>
</evidence>
<evidence type="ECO:0000313" key="4">
    <source>
        <dbReference type="Proteomes" id="UP000246115"/>
    </source>
</evidence>
<dbReference type="Proteomes" id="UP000262901">
    <property type="component" value="Unassembled WGS sequence"/>
</dbReference>
<evidence type="ECO:0000313" key="6">
    <source>
        <dbReference type="Proteomes" id="UP000264056"/>
    </source>
</evidence>
<name>A0A372KIV5_9STRE</name>
<reference evidence="2 6" key="1">
    <citation type="submission" date="2018-08" db="EMBL/GenBank/DDBJ databases">
        <title>Draft genome of Streptococcus sp .nov. Z2.</title>
        <authorList>
            <person name="Tian Z."/>
        </authorList>
    </citation>
    <scope>NUCLEOTIDE SEQUENCE [LARGE SCALE GENOMIC DNA]</scope>
    <source>
        <strain evidence="2 6">Z2</strain>
    </source>
</reference>
<evidence type="ECO:0000313" key="3">
    <source>
        <dbReference type="EMBL" id="RFU52222.1"/>
    </source>
</evidence>
<reference evidence="1" key="4">
    <citation type="journal article" date="2019" name="Int. J. Syst. Evol. Microbiol.">
        <title>Streptococcus chenjunshii sp. nov. isolated from feces of Tibetan antelopes.</title>
        <authorList>
            <person name="Tian Z."/>
            <person name="Lu S."/>
            <person name="Jin D."/>
            <person name="Yang J."/>
            <person name="Pu J."/>
            <person name="Lai X.H."/>
            <person name="Bai X.N."/>
            <person name="Wu X.M."/>
            <person name="Li J."/>
            <person name="Wang S."/>
            <person name="Xu J."/>
        </authorList>
    </citation>
    <scope>NUCLEOTIDE SEQUENCE</scope>
    <source>
        <strain evidence="1">Z15</strain>
    </source>
</reference>